<keyword evidence="2" id="KW-1185">Reference proteome</keyword>
<dbReference type="InParanoid" id="S8F7G1"/>
<dbReference type="eggNOG" id="ENOG502RVZW">
    <property type="taxonomic scope" value="Eukaryota"/>
</dbReference>
<dbReference type="AlphaFoldDB" id="S8F7G1"/>
<dbReference type="EMBL" id="KE504224">
    <property type="protein sequence ID" value="EPS94749.1"/>
    <property type="molecule type" value="Genomic_DNA"/>
</dbReference>
<dbReference type="HOGENOM" id="CLU_032325_0_0_1"/>
<evidence type="ECO:0000313" key="2">
    <source>
        <dbReference type="Proteomes" id="UP000015241"/>
    </source>
</evidence>
<evidence type="ECO:0000313" key="1">
    <source>
        <dbReference type="EMBL" id="EPS94749.1"/>
    </source>
</evidence>
<proteinExistence type="predicted"/>
<name>S8F7G1_FOMSC</name>
<protein>
    <recommendedName>
        <fullName evidence="3">F-box domain-containing protein</fullName>
    </recommendedName>
</protein>
<reference evidence="1 2" key="1">
    <citation type="journal article" date="2012" name="Science">
        <title>The Paleozoic origin of enzymatic lignin decomposition reconstructed from 31 fungal genomes.</title>
        <authorList>
            <person name="Floudas D."/>
            <person name="Binder M."/>
            <person name="Riley R."/>
            <person name="Barry K."/>
            <person name="Blanchette R.A."/>
            <person name="Henrissat B."/>
            <person name="Martinez A.T."/>
            <person name="Otillar R."/>
            <person name="Spatafora J.W."/>
            <person name="Yadav J.S."/>
            <person name="Aerts A."/>
            <person name="Benoit I."/>
            <person name="Boyd A."/>
            <person name="Carlson A."/>
            <person name="Copeland A."/>
            <person name="Coutinho P.M."/>
            <person name="de Vries R.P."/>
            <person name="Ferreira P."/>
            <person name="Findley K."/>
            <person name="Foster B."/>
            <person name="Gaskell J."/>
            <person name="Glotzer D."/>
            <person name="Gorecki P."/>
            <person name="Heitman J."/>
            <person name="Hesse C."/>
            <person name="Hori C."/>
            <person name="Igarashi K."/>
            <person name="Jurgens J.A."/>
            <person name="Kallen N."/>
            <person name="Kersten P."/>
            <person name="Kohler A."/>
            <person name="Kuees U."/>
            <person name="Kumar T.K.A."/>
            <person name="Kuo A."/>
            <person name="LaButti K."/>
            <person name="Larrondo L.F."/>
            <person name="Lindquist E."/>
            <person name="Ling A."/>
            <person name="Lombard V."/>
            <person name="Lucas S."/>
            <person name="Lundell T."/>
            <person name="Martin R."/>
            <person name="McLaughlin D.J."/>
            <person name="Morgenstern I."/>
            <person name="Morin E."/>
            <person name="Murat C."/>
            <person name="Nagy L.G."/>
            <person name="Nolan M."/>
            <person name="Ohm R.A."/>
            <person name="Patyshakuliyeva A."/>
            <person name="Rokas A."/>
            <person name="Ruiz-Duenas F.J."/>
            <person name="Sabat G."/>
            <person name="Salamov A."/>
            <person name="Samejima M."/>
            <person name="Schmutz J."/>
            <person name="Slot J.C."/>
            <person name="St John F."/>
            <person name="Stenlid J."/>
            <person name="Sun H."/>
            <person name="Sun S."/>
            <person name="Syed K."/>
            <person name="Tsang A."/>
            <person name="Wiebenga A."/>
            <person name="Young D."/>
            <person name="Pisabarro A."/>
            <person name="Eastwood D.C."/>
            <person name="Martin F."/>
            <person name="Cullen D."/>
            <person name="Grigoriev I.V."/>
            <person name="Hibbett D.S."/>
        </authorList>
    </citation>
    <scope>NUCLEOTIDE SEQUENCE</scope>
    <source>
        <strain evidence="2">FP-58527</strain>
    </source>
</reference>
<organism evidence="1 2">
    <name type="scientific">Fomitopsis schrenkii</name>
    <name type="common">Brown rot fungus</name>
    <dbReference type="NCBI Taxonomy" id="2126942"/>
    <lineage>
        <taxon>Eukaryota</taxon>
        <taxon>Fungi</taxon>
        <taxon>Dikarya</taxon>
        <taxon>Basidiomycota</taxon>
        <taxon>Agaricomycotina</taxon>
        <taxon>Agaricomycetes</taxon>
        <taxon>Polyporales</taxon>
        <taxon>Fomitopsis</taxon>
    </lineage>
</organism>
<evidence type="ECO:0008006" key="3">
    <source>
        <dbReference type="Google" id="ProtNLM"/>
    </source>
</evidence>
<dbReference type="Proteomes" id="UP000015241">
    <property type="component" value="Unassembled WGS sequence"/>
</dbReference>
<accession>S8F7G1</accession>
<gene>
    <name evidence="1" type="ORF">FOMPIDRAFT_1054823</name>
</gene>
<sequence>MGVQTLNHDTLALIVANLDSSDARSLSSTARIFHAVAREHALKDVTIHSFANVVKFCNYMLHDARARLPSLRALRIRCFVENAERLAQQEPRFREHSEDEYRSGAALLATLLQEVPDLRVLVLGQAEVWMMYERRIVAIVTAMRALQELEFTDIGPQVADTLRSLQSAPRKMALEDPISSVGLPRPSWWQYRLEPTGLSFPSVQVLSVRAQHVLPGAPGLARIFPNARVVNFGDEYVPTFRVLIGAQPPHVRTVDWPSLECVYGTGHALKWWTNPHPIHCVELLSPLRKIDNKEFGLRKLNPAAERDDAMAAVKHVQPVVLIATLSAKLGERYLKGFLTSMTRLRYVSAEVWDVYRYQTWLPDLSKWWNLVQKALCKHAGLVCFKVRCSVSRKDLTRGDVDQTGTDPEGAPTSYVQALERVLVSLPQWALKVPSLRYLSLDLRETSPTLIAYRRNVSIRVGTQQREVSTQLVSR</sequence>
<dbReference type="OrthoDB" id="2785855at2759"/>